<dbReference type="RefSeq" id="WP_085070954.1">
    <property type="nucleotide sequence ID" value="NZ_CP019706.1"/>
</dbReference>
<evidence type="ECO:0000256" key="3">
    <source>
        <dbReference type="ARBA" id="ARBA00008741"/>
    </source>
</evidence>
<dbReference type="GO" id="GO:1903607">
    <property type="term" value="P:cytochrome c biosynthetic process"/>
    <property type="evidence" value="ECO:0007669"/>
    <property type="project" value="TreeGrafter"/>
</dbReference>
<keyword evidence="11 12" id="KW-0472">Membrane</keyword>
<protein>
    <recommendedName>
        <fullName evidence="4 12">Heme exporter protein D</fullName>
    </recommendedName>
</protein>
<proteinExistence type="inferred from homology"/>
<keyword evidence="9 12" id="KW-0201">Cytochrome c-type biogenesis</keyword>
<evidence type="ECO:0000256" key="8">
    <source>
        <dbReference type="ARBA" id="ARBA00022692"/>
    </source>
</evidence>
<keyword evidence="6 12" id="KW-1003">Cell membrane</keyword>
<gene>
    <name evidence="13" type="ORF">B1H58_13300</name>
</gene>
<dbReference type="InterPro" id="IPR052075">
    <property type="entry name" value="Heme_exporter_D"/>
</dbReference>
<comment type="similarity">
    <text evidence="3 12">Belongs to the CcmD/CycX/HelD family.</text>
</comment>
<evidence type="ECO:0000256" key="10">
    <source>
        <dbReference type="ARBA" id="ARBA00022989"/>
    </source>
</evidence>
<evidence type="ECO:0000256" key="5">
    <source>
        <dbReference type="ARBA" id="ARBA00022448"/>
    </source>
</evidence>
<dbReference type="KEGG" id="palh:B1H58_13300"/>
<dbReference type="PANTHER" id="PTHR37531">
    <property type="entry name" value="HEME EXPORTER PROTEIN D"/>
    <property type="match status" value="1"/>
</dbReference>
<evidence type="ECO:0000256" key="1">
    <source>
        <dbReference type="ARBA" id="ARBA00002442"/>
    </source>
</evidence>
<evidence type="ECO:0000256" key="6">
    <source>
        <dbReference type="ARBA" id="ARBA00022475"/>
    </source>
</evidence>
<dbReference type="InterPro" id="IPR007078">
    <property type="entry name" value="Haem_export_protD_CcmD"/>
</dbReference>
<reference evidence="13 14" key="1">
    <citation type="submission" date="2017-02" db="EMBL/GenBank/DDBJ databases">
        <title>Complete genome sequence of the drought resistance-promoting endophyte Pantoea alhagi LTYR-11Z.</title>
        <authorList>
            <person name="Zhang L."/>
        </authorList>
    </citation>
    <scope>NUCLEOTIDE SEQUENCE [LARGE SCALE GENOMIC DNA]</scope>
    <source>
        <strain evidence="13 14">LTYR-11Z</strain>
    </source>
</reference>
<evidence type="ECO:0000256" key="4">
    <source>
        <dbReference type="ARBA" id="ARBA00016461"/>
    </source>
</evidence>
<dbReference type="AlphaFoldDB" id="A0A1W6B743"/>
<evidence type="ECO:0000313" key="14">
    <source>
        <dbReference type="Proteomes" id="UP000192900"/>
    </source>
</evidence>
<keyword evidence="10 12" id="KW-1133">Transmembrane helix</keyword>
<dbReference type="PANTHER" id="PTHR37531:SF1">
    <property type="entry name" value="HEME EXPORTER PROTEIN D"/>
    <property type="match status" value="1"/>
</dbReference>
<keyword evidence="8 12" id="KW-0812">Transmembrane</keyword>
<dbReference type="GO" id="GO:0017004">
    <property type="term" value="P:cytochrome complex assembly"/>
    <property type="evidence" value="ECO:0007669"/>
    <property type="project" value="UniProtKB-KW"/>
</dbReference>
<keyword evidence="5 12" id="KW-0813">Transport</keyword>
<evidence type="ECO:0000313" key="13">
    <source>
        <dbReference type="EMBL" id="ARJ42901.1"/>
    </source>
</evidence>
<accession>A0A1W6B743</accession>
<dbReference type="GO" id="GO:0015886">
    <property type="term" value="P:heme transport"/>
    <property type="evidence" value="ECO:0007669"/>
    <property type="project" value="InterPro"/>
</dbReference>
<dbReference type="Pfam" id="PF04995">
    <property type="entry name" value="CcmD"/>
    <property type="match status" value="1"/>
</dbReference>
<dbReference type="Proteomes" id="UP000192900">
    <property type="component" value="Chromosome"/>
</dbReference>
<feature type="transmembrane region" description="Helical" evidence="12">
    <location>
        <begin position="20"/>
        <end position="41"/>
    </location>
</feature>
<comment type="subcellular location">
    <subcellularLocation>
        <location evidence="2 12">Cell inner membrane</location>
        <topology evidence="2 12">Single-pass membrane protein</topology>
    </subcellularLocation>
</comment>
<evidence type="ECO:0000256" key="2">
    <source>
        <dbReference type="ARBA" id="ARBA00004377"/>
    </source>
</evidence>
<name>A0A1W6B743_9GAMM</name>
<evidence type="ECO:0000256" key="12">
    <source>
        <dbReference type="RuleBase" id="RU363101"/>
    </source>
</evidence>
<dbReference type="NCBIfam" id="TIGR03141">
    <property type="entry name" value="cytochro_ccmD"/>
    <property type="match status" value="1"/>
</dbReference>
<evidence type="ECO:0000256" key="7">
    <source>
        <dbReference type="ARBA" id="ARBA00022519"/>
    </source>
</evidence>
<keyword evidence="14" id="KW-1185">Reference proteome</keyword>
<sequence>MKPAFSSWHDFLAMGGYGFYVWLAVSVTLLSLAALAGHTLWQRRQLLKSVRQYQARERRIRAAKMKRAASEAAGE</sequence>
<keyword evidence="7 12" id="KW-0997">Cell inner membrane</keyword>
<comment type="function">
    <text evidence="1 12">Required for the export of heme to the periplasm for the biogenesis of c-type cytochromes.</text>
</comment>
<dbReference type="EMBL" id="CP019706">
    <property type="protein sequence ID" value="ARJ42901.1"/>
    <property type="molecule type" value="Genomic_DNA"/>
</dbReference>
<dbReference type="GO" id="GO:0005886">
    <property type="term" value="C:plasma membrane"/>
    <property type="evidence" value="ECO:0007669"/>
    <property type="project" value="UniProtKB-SubCell"/>
</dbReference>
<evidence type="ECO:0000256" key="11">
    <source>
        <dbReference type="ARBA" id="ARBA00023136"/>
    </source>
</evidence>
<dbReference type="STRING" id="1891675.B1H58_13300"/>
<evidence type="ECO:0000256" key="9">
    <source>
        <dbReference type="ARBA" id="ARBA00022748"/>
    </source>
</evidence>
<organism evidence="13 14">
    <name type="scientific">Pantoea alhagi</name>
    <dbReference type="NCBI Taxonomy" id="1891675"/>
    <lineage>
        <taxon>Bacteria</taxon>
        <taxon>Pseudomonadati</taxon>
        <taxon>Pseudomonadota</taxon>
        <taxon>Gammaproteobacteria</taxon>
        <taxon>Enterobacterales</taxon>
        <taxon>Erwiniaceae</taxon>
        <taxon>Pantoea</taxon>
    </lineage>
</organism>